<organism evidence="4 5">
    <name type="scientific">Powellomyces hirtus</name>
    <dbReference type="NCBI Taxonomy" id="109895"/>
    <lineage>
        <taxon>Eukaryota</taxon>
        <taxon>Fungi</taxon>
        <taxon>Fungi incertae sedis</taxon>
        <taxon>Chytridiomycota</taxon>
        <taxon>Chytridiomycota incertae sedis</taxon>
        <taxon>Chytridiomycetes</taxon>
        <taxon>Spizellomycetales</taxon>
        <taxon>Powellomycetaceae</taxon>
        <taxon>Powellomyces</taxon>
    </lineage>
</organism>
<feature type="region of interest" description="Disordered" evidence="2">
    <location>
        <begin position="136"/>
        <end position="321"/>
    </location>
</feature>
<feature type="compositionally biased region" description="Basic and acidic residues" evidence="2">
    <location>
        <begin position="761"/>
        <end position="792"/>
    </location>
</feature>
<feature type="compositionally biased region" description="Polar residues" evidence="2">
    <location>
        <begin position="310"/>
        <end position="321"/>
    </location>
</feature>
<evidence type="ECO:0000313" key="4">
    <source>
        <dbReference type="EMBL" id="TPX56223.1"/>
    </source>
</evidence>
<feature type="compositionally biased region" description="Low complexity" evidence="2">
    <location>
        <begin position="295"/>
        <end position="308"/>
    </location>
</feature>
<evidence type="ECO:0000313" key="5">
    <source>
        <dbReference type="Proteomes" id="UP000318582"/>
    </source>
</evidence>
<feature type="compositionally biased region" description="Polar residues" evidence="2">
    <location>
        <begin position="280"/>
        <end position="294"/>
    </location>
</feature>
<feature type="region of interest" description="Disordered" evidence="2">
    <location>
        <begin position="896"/>
        <end position="924"/>
    </location>
</feature>
<feature type="compositionally biased region" description="Polar residues" evidence="2">
    <location>
        <begin position="842"/>
        <end position="851"/>
    </location>
</feature>
<sequence>MRKIPTNENAGRSSPTLTPTTPNGSAPNILWGSGAGIKATTPVASDQHSSNSMLQPRESANPSSAGAANGPSSGWASSSAQESSQYKYSREFILSLFDPAIPVPPDYEPAGVMTSDRALEPMANIPLNENEKKLFTSQSVNSEISARRTPYGRGETKEGVVRPPRAPGTAQRGYSNRIDRGGSQSDGYRPTRKADATGDEDPWDIPAGVGSFSGNGFFSREDEANAARNGPNEGAREDSMLHNSRGRESPARSASPVSDRRSVSPGKGSRRAPSPLKAAPTTQGQTSSVANGGMSTAAAAPTSSTASAQHGRSNEGTGQSRTSFVDMFSTFGSSPLGTPMVLPNSSSSLKADMSLGLGKLSSEPIIPPIMTRSLSKNDLLQTPVQNSLPPPGIIPAPTPFVAQQWQYKDPSGSIQGPFTAGQMQDWFRSGYFNDDLPIKRVEDYNYEPLARLLLKHGRDRPFLADLEEAELRHQQLESQKRMPAPNPTAFVGMYQNEVSTPGSMGYNAFGTFGTGAGTPSLYTANAANADPFSSLGRDRFGTGGYDPLSAGGYGRTSWGETPALSRGGWSGLNTDLGSPFNRPAAAPGSPAGSLQSSYFDTRGALQTQDGYGGGVSNQRAASSFAPFSGPQAPQSPATNLFSGQPILDFTASQIARGSQPEWGGMQGLVGSHYHEDGHAPLDVISKLIDESHYETEEMAAQEKQGLDEPNVKQVEDEFADLSVAPVAESLSQEAKAADEPQSPVKQEKGVEKHVGKARKTRKEERQERFERENELRKEQSKQTAEKAERKPTESAAVDLRQIISEQESRSKQEKEQAQLERNKQMQREIEEAEQMAGVSPSAWASGTTDQPKLSLKQIQEIEQKRRALEESERSRRAHEAMIQQAQMLQEQDALSASQSWAKEQAQGGAVWGSTAKPQPARQKSLAEIMEEEEKRKRKEADLRGVQIADVVMPTGSGKRYADTISTVGNSSTIAWGLAAAGARPPVVNRPAAVIATGNVVKATPPVAAAGRPDESVIGAWNVVGKQGQVVRPPAPVARTAAVPAPRPVAPVAPRIVSVQVSSTPAPVAPTHHDSSKGPSSAFMQWCRSALRPLERSTSAGVNVDDFIGILLSISIHEPAITQSICDDILGGLTAIDPRKFADEFIRKRKADASGSSLTAASATEGGWTSVGSGAVAPQPVQTLDSFDSGNKFVVVGKQNKKKKGKKV</sequence>
<dbReference type="InterPro" id="IPR035445">
    <property type="entry name" value="GYF-like_dom_sf"/>
</dbReference>
<dbReference type="PANTHER" id="PTHR14445">
    <property type="entry name" value="GRB10 INTERACTING GYF PROTEIN"/>
    <property type="match status" value="1"/>
</dbReference>
<dbReference type="SUPFAM" id="SSF55277">
    <property type="entry name" value="GYF domain"/>
    <property type="match status" value="1"/>
</dbReference>
<gene>
    <name evidence="4" type="ORF">PhCBS80983_g04675</name>
</gene>
<feature type="compositionally biased region" description="Low complexity" evidence="2">
    <location>
        <begin position="58"/>
        <end position="82"/>
    </location>
</feature>
<feature type="coiled-coil region" evidence="1">
    <location>
        <begin position="861"/>
        <end position="888"/>
    </location>
</feature>
<feature type="compositionally biased region" description="Polar residues" evidence="2">
    <location>
        <begin position="42"/>
        <end position="54"/>
    </location>
</feature>
<feature type="compositionally biased region" description="Basic and acidic residues" evidence="2">
    <location>
        <begin position="234"/>
        <end position="250"/>
    </location>
</feature>
<dbReference type="InterPro" id="IPR003169">
    <property type="entry name" value="GYF"/>
</dbReference>
<feature type="compositionally biased region" description="Polar residues" evidence="2">
    <location>
        <begin position="1"/>
        <end position="26"/>
    </location>
</feature>
<dbReference type="CDD" id="cd00072">
    <property type="entry name" value="GYF"/>
    <property type="match status" value="1"/>
</dbReference>
<dbReference type="AlphaFoldDB" id="A0A507DWV0"/>
<feature type="compositionally biased region" description="Basic and acidic residues" evidence="2">
    <location>
        <begin position="806"/>
        <end position="829"/>
    </location>
</feature>
<protein>
    <recommendedName>
        <fullName evidence="3">GYF domain-containing protein</fullName>
    </recommendedName>
</protein>
<keyword evidence="1" id="KW-0175">Coiled coil</keyword>
<comment type="caution">
    <text evidence="4">The sequence shown here is derived from an EMBL/GenBank/DDBJ whole genome shotgun (WGS) entry which is preliminary data.</text>
</comment>
<reference evidence="4 5" key="1">
    <citation type="journal article" date="2019" name="Sci. Rep.">
        <title>Comparative genomics of chytrid fungi reveal insights into the obligate biotrophic and pathogenic lifestyle of Synchytrium endobioticum.</title>
        <authorList>
            <person name="van de Vossenberg B.T.L.H."/>
            <person name="Warris S."/>
            <person name="Nguyen H.D.T."/>
            <person name="van Gent-Pelzer M.P.E."/>
            <person name="Joly D.L."/>
            <person name="van de Geest H.C."/>
            <person name="Bonants P.J.M."/>
            <person name="Smith D.S."/>
            <person name="Levesque C.A."/>
            <person name="van der Lee T.A.J."/>
        </authorList>
    </citation>
    <scope>NUCLEOTIDE SEQUENCE [LARGE SCALE GENOMIC DNA]</scope>
    <source>
        <strain evidence="4 5">CBS 809.83</strain>
    </source>
</reference>
<dbReference type="STRING" id="109895.A0A507DWV0"/>
<dbReference type="Gene3D" id="3.30.1490.40">
    <property type="match status" value="1"/>
</dbReference>
<feature type="region of interest" description="Disordered" evidence="2">
    <location>
        <begin position="729"/>
        <end position="853"/>
    </location>
</feature>
<feature type="compositionally biased region" description="Basic and acidic residues" evidence="2">
    <location>
        <begin position="745"/>
        <end position="754"/>
    </location>
</feature>
<dbReference type="PANTHER" id="PTHR14445:SF36">
    <property type="entry name" value="FI03272P-RELATED"/>
    <property type="match status" value="1"/>
</dbReference>
<accession>A0A507DWV0</accession>
<feature type="region of interest" description="Disordered" evidence="2">
    <location>
        <begin position="1"/>
        <end position="82"/>
    </location>
</feature>
<dbReference type="Proteomes" id="UP000318582">
    <property type="component" value="Unassembled WGS sequence"/>
</dbReference>
<evidence type="ECO:0000259" key="3">
    <source>
        <dbReference type="PROSITE" id="PS50829"/>
    </source>
</evidence>
<feature type="region of interest" description="Disordered" evidence="2">
    <location>
        <begin position="575"/>
        <end position="642"/>
    </location>
</feature>
<feature type="compositionally biased region" description="Polar residues" evidence="2">
    <location>
        <begin position="594"/>
        <end position="609"/>
    </location>
</feature>
<feature type="compositionally biased region" description="Low complexity" evidence="2">
    <location>
        <begin position="583"/>
        <end position="593"/>
    </location>
</feature>
<dbReference type="PROSITE" id="PS50829">
    <property type="entry name" value="GYF"/>
    <property type="match status" value="1"/>
</dbReference>
<evidence type="ECO:0000256" key="2">
    <source>
        <dbReference type="SAM" id="MobiDB-lite"/>
    </source>
</evidence>
<feature type="domain" description="GYF" evidence="3">
    <location>
        <begin position="402"/>
        <end position="450"/>
    </location>
</feature>
<dbReference type="InterPro" id="IPR051640">
    <property type="entry name" value="GRB10-interact_GYF"/>
</dbReference>
<evidence type="ECO:0000256" key="1">
    <source>
        <dbReference type="SAM" id="Coils"/>
    </source>
</evidence>
<feature type="compositionally biased region" description="Polar residues" evidence="2">
    <location>
        <begin position="631"/>
        <end position="642"/>
    </location>
</feature>
<dbReference type="SMART" id="SM00444">
    <property type="entry name" value="GYF"/>
    <property type="match status" value="1"/>
</dbReference>
<dbReference type="Pfam" id="PF02213">
    <property type="entry name" value="GYF"/>
    <property type="match status" value="1"/>
</dbReference>
<dbReference type="EMBL" id="QEAQ01000081">
    <property type="protein sequence ID" value="TPX56223.1"/>
    <property type="molecule type" value="Genomic_DNA"/>
</dbReference>
<dbReference type="GO" id="GO:0005829">
    <property type="term" value="C:cytosol"/>
    <property type="evidence" value="ECO:0007669"/>
    <property type="project" value="TreeGrafter"/>
</dbReference>
<proteinExistence type="predicted"/>
<name>A0A507DWV0_9FUNG</name>
<keyword evidence="5" id="KW-1185">Reference proteome</keyword>